<dbReference type="Pfam" id="PF11380">
    <property type="entry name" value="Stealth_CR2"/>
    <property type="match status" value="1"/>
</dbReference>
<accession>A0A5B8T6W0</accession>
<keyword evidence="2" id="KW-0808">Transferase</keyword>
<dbReference type="PANTHER" id="PTHR24045">
    <property type="match status" value="1"/>
</dbReference>
<dbReference type="GO" id="GO:0016772">
    <property type="term" value="F:transferase activity, transferring phosphorus-containing groups"/>
    <property type="evidence" value="ECO:0007669"/>
    <property type="project" value="InterPro"/>
</dbReference>
<evidence type="ECO:0000313" key="9">
    <source>
        <dbReference type="Proteomes" id="UP001529201"/>
    </source>
</evidence>
<name>A0A5B8T6W0_LEUPS</name>
<dbReference type="RefSeq" id="WP_147651862.1">
    <property type="nucleotide sequence ID" value="NZ_CP042383.1"/>
</dbReference>
<evidence type="ECO:0000259" key="5">
    <source>
        <dbReference type="Pfam" id="PF17101"/>
    </source>
</evidence>
<dbReference type="EMBL" id="JARGDN010000004">
    <property type="protein sequence ID" value="MDG9733345.1"/>
    <property type="molecule type" value="Genomic_DNA"/>
</dbReference>
<dbReference type="Proteomes" id="UP000321296">
    <property type="component" value="Chromosome"/>
</dbReference>
<reference evidence="7 8" key="1">
    <citation type="submission" date="2019-06" db="EMBL/GenBank/DDBJ databases">
        <title>Genome analyses of bacteria isolated from kimchi.</title>
        <authorList>
            <person name="Lee S."/>
            <person name="Ahn S."/>
            <person name="Roh S."/>
        </authorList>
    </citation>
    <scope>NUCLEOTIDE SEQUENCE [LARGE SCALE GENOMIC DNA]</scope>
    <source>
        <strain evidence="7 8">CBA3630</strain>
    </source>
</reference>
<evidence type="ECO:0000256" key="2">
    <source>
        <dbReference type="ARBA" id="ARBA00022679"/>
    </source>
</evidence>
<dbReference type="GeneID" id="64345109"/>
<comment type="similarity">
    <text evidence="1">Belongs to the stealth family.</text>
</comment>
<dbReference type="Pfam" id="PF17101">
    <property type="entry name" value="Stealth_CR1"/>
    <property type="match status" value="1"/>
</dbReference>
<dbReference type="AlphaFoldDB" id="A0A5B8T6W0"/>
<evidence type="ECO:0000259" key="4">
    <source>
        <dbReference type="Pfam" id="PF11380"/>
    </source>
</evidence>
<gene>
    <name evidence="7" type="ORF">FGL85_09585</name>
    <name evidence="6" type="ORF">P1N92_04325</name>
</gene>
<reference evidence="6 9" key="2">
    <citation type="submission" date="2023-02" db="EMBL/GenBank/DDBJ databases">
        <title>Antimicrobial susceptibility testing and tentative epidemiological cut-off values for Lactobacillaceae family species intended for ingestion.</title>
        <authorList>
            <person name="Noehr-Meldgaard K."/>
            <person name="Struve C."/>
            <person name="Ingmer H."/>
            <person name="Koza A."/>
            <person name="Al-Nakeeb K."/>
            <person name="Agersoe Y."/>
        </authorList>
    </citation>
    <scope>NUCLEOTIDE SEQUENCE [LARGE SCALE GENOMIC DNA]</scope>
    <source>
        <strain evidence="6 9">DSM 20193</strain>
    </source>
</reference>
<dbReference type="InterPro" id="IPR021520">
    <property type="entry name" value="Stealth_CR2"/>
</dbReference>
<protein>
    <submittedName>
        <fullName evidence="6">Stealth CR1 domain-containing protein</fullName>
    </submittedName>
</protein>
<dbReference type="KEGG" id="lpse:FGL85_09585"/>
<feature type="domain" description="Stealth protein CR1 conserved region 1" evidence="5">
    <location>
        <begin position="8"/>
        <end position="34"/>
    </location>
</feature>
<dbReference type="PANTHER" id="PTHR24045:SF0">
    <property type="entry name" value="N-ACETYLGLUCOSAMINE-1-PHOSPHOTRANSFERASE SUBUNITS ALPHA_BETA"/>
    <property type="match status" value="1"/>
</dbReference>
<feature type="domain" description="Stealth protein CR2 conserved region 2" evidence="4">
    <location>
        <begin position="44"/>
        <end position="148"/>
    </location>
</feature>
<dbReference type="Proteomes" id="UP001529201">
    <property type="component" value="Unassembled WGS sequence"/>
</dbReference>
<dbReference type="GO" id="GO:0000271">
    <property type="term" value="P:polysaccharide biosynthetic process"/>
    <property type="evidence" value="ECO:0007669"/>
    <property type="project" value="UniProtKB-KW"/>
</dbReference>
<dbReference type="InterPro" id="IPR031358">
    <property type="entry name" value="Stealth_CR1"/>
</dbReference>
<evidence type="ECO:0000313" key="7">
    <source>
        <dbReference type="EMBL" id="QEA42733.1"/>
    </source>
</evidence>
<evidence type="ECO:0000256" key="1">
    <source>
        <dbReference type="ARBA" id="ARBA00007583"/>
    </source>
</evidence>
<dbReference type="EMBL" id="CP042383">
    <property type="protein sequence ID" value="QEA42733.1"/>
    <property type="molecule type" value="Genomic_DNA"/>
</dbReference>
<proteinExistence type="inferred from homology"/>
<organism evidence="7 8">
    <name type="scientific">Leuconostoc pseudomesenteroides</name>
    <dbReference type="NCBI Taxonomy" id="33968"/>
    <lineage>
        <taxon>Bacteria</taxon>
        <taxon>Bacillati</taxon>
        <taxon>Bacillota</taxon>
        <taxon>Bacilli</taxon>
        <taxon>Lactobacillales</taxon>
        <taxon>Lactobacillaceae</taxon>
        <taxon>Leuconostoc</taxon>
    </lineage>
</organism>
<keyword evidence="3" id="KW-0270">Exopolysaccharide synthesis</keyword>
<dbReference type="InterPro" id="IPR047141">
    <property type="entry name" value="Stealth"/>
</dbReference>
<sequence>MMSKDPDFPIDFVIPWVDGADPIWQEKKTKYQGNASTEGNSNQRFEDFGTLKYLFRSIEKYANWVNKIWLITDQQVPEWLANNPQVQVVDHKDYIPAKYLPTFNSNVIELNIWRIADLSEHFVLLNDDLLFVSDTKRSDFFSDKGKPKDIAAQSVFMPRDDFAHIPVNNISLINQEFSKRQWLKNNWQVAFNYRNGVGLNILSIMLSPLPYITRFFEPHVGTAYLKSNFVKVWELFPEKLELTSQNKFREINEVSHWLVRYYQIMTGQIKARSHSFGRYFNVTQDSELKEFMKRPTSKMIVLNDDYQDNQSDNLHVQKSMQLLEVFLSKKSEYER</sequence>
<keyword evidence="9" id="KW-1185">Reference proteome</keyword>
<evidence type="ECO:0000256" key="3">
    <source>
        <dbReference type="ARBA" id="ARBA00023169"/>
    </source>
</evidence>
<evidence type="ECO:0000313" key="8">
    <source>
        <dbReference type="Proteomes" id="UP000321296"/>
    </source>
</evidence>
<evidence type="ECO:0000313" key="6">
    <source>
        <dbReference type="EMBL" id="MDG9733345.1"/>
    </source>
</evidence>